<dbReference type="Proteomes" id="UP001595947">
    <property type="component" value="Unassembled WGS sequence"/>
</dbReference>
<feature type="region of interest" description="Disordered" evidence="1">
    <location>
        <begin position="97"/>
        <end position="133"/>
    </location>
</feature>
<proteinExistence type="predicted"/>
<keyword evidence="2" id="KW-0812">Transmembrane</keyword>
<feature type="transmembrane region" description="Helical" evidence="2">
    <location>
        <begin position="23"/>
        <end position="55"/>
    </location>
</feature>
<comment type="caution">
    <text evidence="3">The sequence shown here is derived from an EMBL/GenBank/DDBJ whole genome shotgun (WGS) entry which is preliminary data.</text>
</comment>
<evidence type="ECO:0000256" key="2">
    <source>
        <dbReference type="SAM" id="Phobius"/>
    </source>
</evidence>
<evidence type="ECO:0008006" key="5">
    <source>
        <dbReference type="Google" id="ProtNLM"/>
    </source>
</evidence>
<protein>
    <recommendedName>
        <fullName evidence="5">PrgI family protein</fullName>
    </recommendedName>
</protein>
<dbReference type="EMBL" id="JBHSIV010000027">
    <property type="protein sequence ID" value="MFC5064887.1"/>
    <property type="molecule type" value="Genomic_DNA"/>
</dbReference>
<keyword evidence="2" id="KW-0472">Membrane</keyword>
<name>A0ABV9YTG3_9PSEU</name>
<keyword evidence="4" id="KW-1185">Reference proteome</keyword>
<evidence type="ECO:0000313" key="4">
    <source>
        <dbReference type="Proteomes" id="UP001595947"/>
    </source>
</evidence>
<evidence type="ECO:0000313" key="3">
    <source>
        <dbReference type="EMBL" id="MFC5064887.1"/>
    </source>
</evidence>
<evidence type="ECO:0000256" key="1">
    <source>
        <dbReference type="SAM" id="MobiDB-lite"/>
    </source>
</evidence>
<dbReference type="RefSeq" id="WP_378038230.1">
    <property type="nucleotide sequence ID" value="NZ_JBHSIV010000027.1"/>
</dbReference>
<feature type="compositionally biased region" description="Basic and acidic residues" evidence="1">
    <location>
        <begin position="97"/>
        <end position="110"/>
    </location>
</feature>
<reference evidence="4" key="1">
    <citation type="journal article" date="2019" name="Int. J. Syst. Evol. Microbiol.">
        <title>The Global Catalogue of Microorganisms (GCM) 10K type strain sequencing project: providing services to taxonomists for standard genome sequencing and annotation.</title>
        <authorList>
            <consortium name="The Broad Institute Genomics Platform"/>
            <consortium name="The Broad Institute Genome Sequencing Center for Infectious Disease"/>
            <person name="Wu L."/>
            <person name="Ma J."/>
        </authorList>
    </citation>
    <scope>NUCLEOTIDE SEQUENCE [LARGE SCALE GENOMIC DNA]</scope>
    <source>
        <strain evidence="4">CGMCC 4.7093</strain>
    </source>
</reference>
<accession>A0ABV9YTG3</accession>
<sequence length="133" mass="14260">MPEESRVYDVQVGPVLIDVPRSIGYFGGVGAAVVLGLVDPPLAVFIAAVPFLAMLTHRSLPVPVRFVGEALEGAAKPVGGDDDGYVRLRDERRDQERARAVAVEARRGDAVEDTGGARRARRPVGTRATDDRL</sequence>
<organism evidence="3 4">
    <name type="scientific">Actinomycetospora atypica</name>
    <dbReference type="NCBI Taxonomy" id="1290095"/>
    <lineage>
        <taxon>Bacteria</taxon>
        <taxon>Bacillati</taxon>
        <taxon>Actinomycetota</taxon>
        <taxon>Actinomycetes</taxon>
        <taxon>Pseudonocardiales</taxon>
        <taxon>Pseudonocardiaceae</taxon>
        <taxon>Actinomycetospora</taxon>
    </lineage>
</organism>
<gene>
    <name evidence="3" type="ORF">ACFPBZ_21870</name>
</gene>
<keyword evidence="2" id="KW-1133">Transmembrane helix</keyword>